<evidence type="ECO:0000313" key="3">
    <source>
        <dbReference type="Proteomes" id="UP000063699"/>
    </source>
</evidence>
<keyword evidence="2" id="KW-0378">Hydrolase</keyword>
<dbReference type="InterPro" id="IPR029058">
    <property type="entry name" value="AB_hydrolase_fold"/>
</dbReference>
<dbReference type="InterPro" id="IPR000073">
    <property type="entry name" value="AB_hydrolase_1"/>
</dbReference>
<dbReference type="Pfam" id="PF12697">
    <property type="entry name" value="Abhydrolase_6"/>
    <property type="match status" value="1"/>
</dbReference>
<accession>A0A0N9IFL5</accession>
<dbReference type="EMBL" id="CP012752">
    <property type="protein sequence ID" value="ALG15260.1"/>
    <property type="molecule type" value="Genomic_DNA"/>
</dbReference>
<dbReference type="GO" id="GO:0016787">
    <property type="term" value="F:hydrolase activity"/>
    <property type="evidence" value="ECO:0007669"/>
    <property type="project" value="UniProtKB-KW"/>
</dbReference>
<dbReference type="PANTHER" id="PTHR37017">
    <property type="entry name" value="AB HYDROLASE-1 DOMAIN-CONTAINING PROTEIN-RELATED"/>
    <property type="match status" value="1"/>
</dbReference>
<dbReference type="Proteomes" id="UP000063699">
    <property type="component" value="Chromosome"/>
</dbReference>
<protein>
    <submittedName>
        <fullName evidence="2">Alpha/beta hydrolase</fullName>
    </submittedName>
</protein>
<evidence type="ECO:0000313" key="2">
    <source>
        <dbReference type="EMBL" id="ALG15260.1"/>
    </source>
</evidence>
<gene>
    <name evidence="2" type="ORF">AOZ06_34020</name>
</gene>
<dbReference type="Gene3D" id="3.40.50.1820">
    <property type="entry name" value="alpha/beta hydrolase"/>
    <property type="match status" value="1"/>
</dbReference>
<organism evidence="2 3">
    <name type="scientific">Kibdelosporangium phytohabitans</name>
    <dbReference type="NCBI Taxonomy" id="860235"/>
    <lineage>
        <taxon>Bacteria</taxon>
        <taxon>Bacillati</taxon>
        <taxon>Actinomycetota</taxon>
        <taxon>Actinomycetes</taxon>
        <taxon>Pseudonocardiales</taxon>
        <taxon>Pseudonocardiaceae</taxon>
        <taxon>Kibdelosporangium</taxon>
    </lineage>
</organism>
<name>A0A0N9IFL5_9PSEU</name>
<dbReference type="AlphaFoldDB" id="A0A0N9IFL5"/>
<reference evidence="2 3" key="1">
    <citation type="submission" date="2015-07" db="EMBL/GenBank/DDBJ databases">
        <title>Genome sequencing of Kibdelosporangium phytohabitans.</title>
        <authorList>
            <person name="Qin S."/>
            <person name="Xing K."/>
        </authorList>
    </citation>
    <scope>NUCLEOTIDE SEQUENCE [LARGE SCALE GENOMIC DNA]</scope>
    <source>
        <strain evidence="2 3">KLBMP1111</strain>
    </source>
</reference>
<dbReference type="PANTHER" id="PTHR37017:SF11">
    <property type="entry name" value="ESTERASE_LIPASE_THIOESTERASE DOMAIN-CONTAINING PROTEIN"/>
    <property type="match status" value="1"/>
</dbReference>
<evidence type="ECO:0000259" key="1">
    <source>
        <dbReference type="Pfam" id="PF12697"/>
    </source>
</evidence>
<dbReference type="STRING" id="860235.AOZ06_34020"/>
<keyword evidence="3" id="KW-1185">Reference proteome</keyword>
<sequence>MSTYVLIPGAGGKAGYWRFVAPELRDRGHDVVAVDLPAGDDSAGIEEYADAVVAAIADRRDLILVASSLAGFSAPLVCERLDVDLLVLLAAMTPTPGESAGEWWSATGQDQAERDLKQALGYARDAELDPLYYFLHDVPVDVAVELMSEGEIVQSGTPMIKPWPLTAWPDVPTRFLLARDDRLFPAGFQRRIVKERLGFTPDEMPGGHLVALARPLELVERLEAYRLSA</sequence>
<dbReference type="InterPro" id="IPR052897">
    <property type="entry name" value="Sec-Metab_Biosynth_Hydrolase"/>
</dbReference>
<feature type="domain" description="AB hydrolase-1" evidence="1">
    <location>
        <begin position="5"/>
        <end position="220"/>
    </location>
</feature>
<dbReference type="OrthoDB" id="9773549at2"/>
<proteinExistence type="predicted"/>
<dbReference type="KEGG" id="kphy:AOZ06_34020"/>
<dbReference type="SUPFAM" id="SSF53474">
    <property type="entry name" value="alpha/beta-Hydrolases"/>
    <property type="match status" value="1"/>
</dbReference>